<sequence>MIKNKGISMNISVYEYYKLQREKVLQEVEFSTKNRILSYKGDILNYMSEIYLSCNKLEGEIPPKLGDLSSIHALNLSYNNLIGSIPTQFSKLNQIESLDLSNNNLDGIIPPQLIELNSLAVFNVARNNFWGTTPERKVQFGTFDESSYEGNPLLCGPSLHTTCTKI</sequence>
<comment type="caution">
    <text evidence="9">The sequence shown here is derived from an EMBL/GenBank/DDBJ whole genome shotgun (WGS) entry which is preliminary data.</text>
</comment>
<reference evidence="9" key="1">
    <citation type="submission" date="2020-12" db="EMBL/GenBank/DDBJ databases">
        <title>WGS assembly of Carya illinoinensis cv. Pawnee.</title>
        <authorList>
            <person name="Platts A."/>
            <person name="Shu S."/>
            <person name="Wright S."/>
            <person name="Barry K."/>
            <person name="Edger P."/>
            <person name="Pires J.C."/>
            <person name="Schmutz J."/>
        </authorList>
    </citation>
    <scope>NUCLEOTIDE SEQUENCE</scope>
    <source>
        <tissue evidence="9">Leaf</tissue>
    </source>
</reference>
<name>A0A8T1NEI4_CARIL</name>
<keyword evidence="4" id="KW-0812">Transmembrane</keyword>
<dbReference type="EMBL" id="CM031823">
    <property type="protein sequence ID" value="KAG6627273.1"/>
    <property type="molecule type" value="Genomic_DNA"/>
</dbReference>
<dbReference type="AlphaFoldDB" id="A0A8T1NEI4"/>
<dbReference type="PANTHER" id="PTHR48062:SF21">
    <property type="entry name" value="RECEPTOR-LIKE PROTEIN 12"/>
    <property type="match status" value="1"/>
</dbReference>
<evidence type="ECO:0000256" key="4">
    <source>
        <dbReference type="ARBA" id="ARBA00022692"/>
    </source>
</evidence>
<evidence type="ECO:0000313" key="9">
    <source>
        <dbReference type="EMBL" id="KAG6627273.1"/>
    </source>
</evidence>
<evidence type="ECO:0000256" key="2">
    <source>
        <dbReference type="ARBA" id="ARBA00009592"/>
    </source>
</evidence>
<dbReference type="InterPro" id="IPR051502">
    <property type="entry name" value="RLP_Defense_Trigger"/>
</dbReference>
<evidence type="ECO:0008006" key="11">
    <source>
        <dbReference type="Google" id="ProtNLM"/>
    </source>
</evidence>
<dbReference type="InterPro" id="IPR001611">
    <property type="entry name" value="Leu-rich_rpt"/>
</dbReference>
<evidence type="ECO:0000313" key="10">
    <source>
        <dbReference type="Proteomes" id="UP000811609"/>
    </source>
</evidence>
<keyword evidence="7" id="KW-0472">Membrane</keyword>
<protein>
    <recommendedName>
        <fullName evidence="11">Leucine-rich repeat protein</fullName>
    </recommendedName>
</protein>
<proteinExistence type="inferred from homology"/>
<evidence type="ECO:0000256" key="8">
    <source>
        <dbReference type="ARBA" id="ARBA00023180"/>
    </source>
</evidence>
<dbReference type="Pfam" id="PF00560">
    <property type="entry name" value="LRR_1"/>
    <property type="match status" value="3"/>
</dbReference>
<evidence type="ECO:0000256" key="6">
    <source>
        <dbReference type="ARBA" id="ARBA00022989"/>
    </source>
</evidence>
<gene>
    <name evidence="9" type="ORF">CIPAW_15G115200</name>
</gene>
<keyword evidence="5" id="KW-0677">Repeat</keyword>
<dbReference type="PANTHER" id="PTHR48062">
    <property type="entry name" value="RECEPTOR-LIKE PROTEIN 14"/>
    <property type="match status" value="1"/>
</dbReference>
<keyword evidence="10" id="KW-1185">Reference proteome</keyword>
<comment type="subcellular location">
    <subcellularLocation>
        <location evidence="1">Membrane</location>
        <topology evidence="1">Single-pass membrane protein</topology>
    </subcellularLocation>
</comment>
<evidence type="ECO:0000256" key="1">
    <source>
        <dbReference type="ARBA" id="ARBA00004167"/>
    </source>
</evidence>
<keyword evidence="8" id="KW-0325">Glycoprotein</keyword>
<accession>A0A8T1NEI4</accession>
<evidence type="ECO:0000256" key="7">
    <source>
        <dbReference type="ARBA" id="ARBA00023136"/>
    </source>
</evidence>
<organism evidence="9 10">
    <name type="scientific">Carya illinoinensis</name>
    <name type="common">Pecan</name>
    <dbReference type="NCBI Taxonomy" id="32201"/>
    <lineage>
        <taxon>Eukaryota</taxon>
        <taxon>Viridiplantae</taxon>
        <taxon>Streptophyta</taxon>
        <taxon>Embryophyta</taxon>
        <taxon>Tracheophyta</taxon>
        <taxon>Spermatophyta</taxon>
        <taxon>Magnoliopsida</taxon>
        <taxon>eudicotyledons</taxon>
        <taxon>Gunneridae</taxon>
        <taxon>Pentapetalae</taxon>
        <taxon>rosids</taxon>
        <taxon>fabids</taxon>
        <taxon>Fagales</taxon>
        <taxon>Juglandaceae</taxon>
        <taxon>Carya</taxon>
    </lineage>
</organism>
<keyword evidence="6" id="KW-1133">Transmembrane helix</keyword>
<dbReference type="Proteomes" id="UP000811609">
    <property type="component" value="Chromosome 15"/>
</dbReference>
<dbReference type="GO" id="GO:0016020">
    <property type="term" value="C:membrane"/>
    <property type="evidence" value="ECO:0007669"/>
    <property type="project" value="UniProtKB-SubCell"/>
</dbReference>
<comment type="similarity">
    <text evidence="2">Belongs to the RLP family.</text>
</comment>
<evidence type="ECO:0000256" key="3">
    <source>
        <dbReference type="ARBA" id="ARBA00022614"/>
    </source>
</evidence>
<keyword evidence="3" id="KW-0433">Leucine-rich repeat</keyword>
<dbReference type="FunFam" id="3.80.10.10:FF:000111">
    <property type="entry name" value="LRR receptor-like serine/threonine-protein kinase ERECTA"/>
    <property type="match status" value="1"/>
</dbReference>
<evidence type="ECO:0000256" key="5">
    <source>
        <dbReference type="ARBA" id="ARBA00022737"/>
    </source>
</evidence>